<dbReference type="CDD" id="cd06170">
    <property type="entry name" value="LuxR_C_like"/>
    <property type="match status" value="1"/>
</dbReference>
<evidence type="ECO:0000256" key="1">
    <source>
        <dbReference type="ARBA" id="ARBA00023015"/>
    </source>
</evidence>
<dbReference type="SMART" id="SM00448">
    <property type="entry name" value="REC"/>
    <property type="match status" value="1"/>
</dbReference>
<evidence type="ECO:0000259" key="4">
    <source>
        <dbReference type="PROSITE" id="PS50043"/>
    </source>
</evidence>
<dbReference type="GO" id="GO:0000160">
    <property type="term" value="P:phosphorelay signal transduction system"/>
    <property type="evidence" value="ECO:0007669"/>
    <property type="project" value="InterPro"/>
</dbReference>
<evidence type="ECO:0000259" key="5">
    <source>
        <dbReference type="PROSITE" id="PS50110"/>
    </source>
</evidence>
<dbReference type="Pfam" id="PF00072">
    <property type="entry name" value="Response_reg"/>
    <property type="match status" value="1"/>
</dbReference>
<dbReference type="PANTHER" id="PTHR44688:SF16">
    <property type="entry name" value="DNA-BINDING TRANSCRIPTIONAL ACTIVATOR DEVR_DOSR"/>
    <property type="match status" value="1"/>
</dbReference>
<dbReference type="PRINTS" id="PR00038">
    <property type="entry name" value="HTHLUXR"/>
</dbReference>
<gene>
    <name evidence="6" type="ORF">LCGC14_2453960</name>
</gene>
<evidence type="ECO:0008006" key="7">
    <source>
        <dbReference type="Google" id="ProtNLM"/>
    </source>
</evidence>
<dbReference type="SUPFAM" id="SSF52172">
    <property type="entry name" value="CheY-like"/>
    <property type="match status" value="1"/>
</dbReference>
<feature type="domain" description="Response regulatory" evidence="5">
    <location>
        <begin position="1"/>
        <end position="81"/>
    </location>
</feature>
<dbReference type="PROSITE" id="PS50110">
    <property type="entry name" value="RESPONSE_REGULATORY"/>
    <property type="match status" value="1"/>
</dbReference>
<dbReference type="InterPro" id="IPR036388">
    <property type="entry name" value="WH-like_DNA-bd_sf"/>
</dbReference>
<name>A0A0F9C2U9_9ZZZZ</name>
<evidence type="ECO:0000256" key="3">
    <source>
        <dbReference type="ARBA" id="ARBA00023163"/>
    </source>
</evidence>
<dbReference type="InterPro" id="IPR000792">
    <property type="entry name" value="Tscrpt_reg_LuxR_C"/>
</dbReference>
<keyword evidence="1" id="KW-0805">Transcription regulation</keyword>
<dbReference type="PROSITE" id="PS50043">
    <property type="entry name" value="HTH_LUXR_2"/>
    <property type="match status" value="1"/>
</dbReference>
<dbReference type="InterPro" id="IPR016032">
    <property type="entry name" value="Sig_transdc_resp-reg_C-effctor"/>
</dbReference>
<dbReference type="Gene3D" id="1.10.10.10">
    <property type="entry name" value="Winged helix-like DNA-binding domain superfamily/Winged helix DNA-binding domain"/>
    <property type="match status" value="1"/>
</dbReference>
<dbReference type="EMBL" id="LAZR01038040">
    <property type="protein sequence ID" value="KKL20587.1"/>
    <property type="molecule type" value="Genomic_DNA"/>
</dbReference>
<dbReference type="GO" id="GO:0003677">
    <property type="term" value="F:DNA binding"/>
    <property type="evidence" value="ECO:0007669"/>
    <property type="project" value="UniProtKB-KW"/>
</dbReference>
<dbReference type="InterPro" id="IPR001789">
    <property type="entry name" value="Sig_transdc_resp-reg_receiver"/>
</dbReference>
<feature type="non-terminal residue" evidence="6">
    <location>
        <position position="1"/>
    </location>
</feature>
<evidence type="ECO:0000256" key="2">
    <source>
        <dbReference type="ARBA" id="ARBA00023125"/>
    </source>
</evidence>
<proteinExistence type="predicted"/>
<dbReference type="AlphaFoldDB" id="A0A0F9C2U9"/>
<keyword evidence="2" id="KW-0238">DNA-binding</keyword>
<sequence>FLDAFDPGAPGCVVLDIRMPGMSGLELQRELAERAISLPIIILTGHGDVQIAVHAMRAGAVDFIEKPFNNELLLDRVQKAVAQSVDATNARAKQDKFATRMNSLTPREHDVLDLVVTGETNKGVARRLGISEKTVEVHRARVMTKMQAKSLADLVRIVTQWRTLAREIP</sequence>
<dbReference type="SUPFAM" id="SSF46894">
    <property type="entry name" value="C-terminal effector domain of the bipartite response regulators"/>
    <property type="match status" value="1"/>
</dbReference>
<dbReference type="PROSITE" id="PS00622">
    <property type="entry name" value="HTH_LUXR_1"/>
    <property type="match status" value="1"/>
</dbReference>
<dbReference type="SMART" id="SM00421">
    <property type="entry name" value="HTH_LUXR"/>
    <property type="match status" value="1"/>
</dbReference>
<dbReference type="Gene3D" id="3.40.50.2300">
    <property type="match status" value="1"/>
</dbReference>
<dbReference type="GO" id="GO:0006355">
    <property type="term" value="P:regulation of DNA-templated transcription"/>
    <property type="evidence" value="ECO:0007669"/>
    <property type="project" value="InterPro"/>
</dbReference>
<comment type="caution">
    <text evidence="6">The sequence shown here is derived from an EMBL/GenBank/DDBJ whole genome shotgun (WGS) entry which is preliminary data.</text>
</comment>
<protein>
    <recommendedName>
        <fullName evidence="7">DNA-binding response regulator</fullName>
    </recommendedName>
</protein>
<keyword evidence="3" id="KW-0804">Transcription</keyword>
<accession>A0A0F9C2U9</accession>
<dbReference type="InterPro" id="IPR011006">
    <property type="entry name" value="CheY-like_superfamily"/>
</dbReference>
<feature type="domain" description="HTH luxR-type" evidence="4">
    <location>
        <begin position="97"/>
        <end position="162"/>
    </location>
</feature>
<reference evidence="6" key="1">
    <citation type="journal article" date="2015" name="Nature">
        <title>Complex archaea that bridge the gap between prokaryotes and eukaryotes.</title>
        <authorList>
            <person name="Spang A."/>
            <person name="Saw J.H."/>
            <person name="Jorgensen S.L."/>
            <person name="Zaremba-Niedzwiedzka K."/>
            <person name="Martijn J."/>
            <person name="Lind A.E."/>
            <person name="van Eijk R."/>
            <person name="Schleper C."/>
            <person name="Guy L."/>
            <person name="Ettema T.J."/>
        </authorList>
    </citation>
    <scope>NUCLEOTIDE SEQUENCE</scope>
</reference>
<evidence type="ECO:0000313" key="6">
    <source>
        <dbReference type="EMBL" id="KKL20587.1"/>
    </source>
</evidence>
<organism evidence="6">
    <name type="scientific">marine sediment metagenome</name>
    <dbReference type="NCBI Taxonomy" id="412755"/>
    <lineage>
        <taxon>unclassified sequences</taxon>
        <taxon>metagenomes</taxon>
        <taxon>ecological metagenomes</taxon>
    </lineage>
</organism>
<dbReference type="PANTHER" id="PTHR44688">
    <property type="entry name" value="DNA-BINDING TRANSCRIPTIONAL ACTIVATOR DEVR_DOSR"/>
    <property type="match status" value="1"/>
</dbReference>
<dbReference type="Pfam" id="PF00196">
    <property type="entry name" value="GerE"/>
    <property type="match status" value="1"/>
</dbReference>